<reference evidence="1" key="1">
    <citation type="submission" date="2019-12" db="EMBL/GenBank/DDBJ databases">
        <title>Genome sequencing and annotation of Brassica cretica.</title>
        <authorList>
            <person name="Studholme D.J."/>
            <person name="Sarris P.F."/>
        </authorList>
    </citation>
    <scope>NUCLEOTIDE SEQUENCE</scope>
    <source>
        <strain evidence="1">PFS-001/15</strain>
        <tissue evidence="1">Leaf</tissue>
    </source>
</reference>
<comment type="caution">
    <text evidence="1">The sequence shown here is derived from an EMBL/GenBank/DDBJ whole genome shotgun (WGS) entry which is preliminary data.</text>
</comment>
<dbReference type="OrthoDB" id="1111375at2759"/>
<dbReference type="Proteomes" id="UP000712281">
    <property type="component" value="Unassembled WGS sequence"/>
</dbReference>
<gene>
    <name evidence="1" type="ORF">F2Q68_00044121</name>
</gene>
<name>A0A3N6PZP2_BRACR</name>
<evidence type="ECO:0000313" key="1">
    <source>
        <dbReference type="EMBL" id="KAF2606102.1"/>
    </source>
</evidence>
<sequence length="445" mass="51722">MGFKIDLSAFYKDRNQEKWPWNYEIMIHPPKPAIPKTAQPSSISQETGGTSKTSKFICADESVKCHVKNQVTIDVLMELMCFLPSFHFDELKENPTNEAIKCSPHGKQLELMILNEPKVFSQSNPRHIQKKCKDHGMIVSAHLENVLKPRISKQKQIFTWLKNVLLKPFHELFSLSCALKEIWFRKRHEPKLLRPKNQFDFIHDENFSKLALSHSFHNSFTAWPDFEIDKPIFGNHFTCLMFAHVLDDYPKSLDPVFDVLRKEKPFDYFFRIFDVVSLVVLKVQDIKDQFQMEASRGGRHNTCVPGTWNWKYLKKTSSKLQESFSPNLSFIEFYLFLKFVLSDSFSFDSGKMDLRTNPFEEGEYDTPWIEHRPVWFMDTAQGGFLVYQLDQTEVFMSDHASLTVSVSLSDHSVHADHNFPSDRADQTVRTIPSGHPTVLATVLMN</sequence>
<protein>
    <submittedName>
        <fullName evidence="1">Uncharacterized protein</fullName>
    </submittedName>
</protein>
<dbReference type="EMBL" id="QGKW02000276">
    <property type="protein sequence ID" value="KAF2606102.1"/>
    <property type="molecule type" value="Genomic_DNA"/>
</dbReference>
<accession>A0A3N6PZP2</accession>
<proteinExistence type="predicted"/>
<dbReference type="AlphaFoldDB" id="A0A3N6PZP2"/>
<organism evidence="1 2">
    <name type="scientific">Brassica cretica</name>
    <name type="common">Mustard</name>
    <dbReference type="NCBI Taxonomy" id="69181"/>
    <lineage>
        <taxon>Eukaryota</taxon>
        <taxon>Viridiplantae</taxon>
        <taxon>Streptophyta</taxon>
        <taxon>Embryophyta</taxon>
        <taxon>Tracheophyta</taxon>
        <taxon>Spermatophyta</taxon>
        <taxon>Magnoliopsida</taxon>
        <taxon>eudicotyledons</taxon>
        <taxon>Gunneridae</taxon>
        <taxon>Pentapetalae</taxon>
        <taxon>rosids</taxon>
        <taxon>malvids</taxon>
        <taxon>Brassicales</taxon>
        <taxon>Brassicaceae</taxon>
        <taxon>Brassiceae</taxon>
        <taxon>Brassica</taxon>
    </lineage>
</organism>
<evidence type="ECO:0000313" key="2">
    <source>
        <dbReference type="Proteomes" id="UP000712281"/>
    </source>
</evidence>